<organism evidence="1">
    <name type="scientific">Tanacetum cinerariifolium</name>
    <name type="common">Dalmatian daisy</name>
    <name type="synonym">Chrysanthemum cinerariifolium</name>
    <dbReference type="NCBI Taxonomy" id="118510"/>
    <lineage>
        <taxon>Eukaryota</taxon>
        <taxon>Viridiplantae</taxon>
        <taxon>Streptophyta</taxon>
        <taxon>Embryophyta</taxon>
        <taxon>Tracheophyta</taxon>
        <taxon>Spermatophyta</taxon>
        <taxon>Magnoliopsida</taxon>
        <taxon>eudicotyledons</taxon>
        <taxon>Gunneridae</taxon>
        <taxon>Pentapetalae</taxon>
        <taxon>asterids</taxon>
        <taxon>campanulids</taxon>
        <taxon>Asterales</taxon>
        <taxon>Asteraceae</taxon>
        <taxon>Asteroideae</taxon>
        <taxon>Anthemideae</taxon>
        <taxon>Anthemidinae</taxon>
        <taxon>Tanacetum</taxon>
    </lineage>
</organism>
<sequence>MQEGRKRRREANFVHKVGCFKKAQDVYVVNFPPKQDIFPYLPSKITINEDVFFSFNIFITNWACISPNLSRFPCDPSLFWSI</sequence>
<accession>A0A6L2KAP4</accession>
<reference evidence="1" key="1">
    <citation type="journal article" date="2019" name="Sci. Rep.">
        <title>Draft genome of Tanacetum cinerariifolium, the natural source of mosquito coil.</title>
        <authorList>
            <person name="Yamashiro T."/>
            <person name="Shiraishi A."/>
            <person name="Satake H."/>
            <person name="Nakayama K."/>
        </authorList>
    </citation>
    <scope>NUCLEOTIDE SEQUENCE</scope>
</reference>
<name>A0A6L2KAP4_TANCI</name>
<proteinExistence type="predicted"/>
<comment type="caution">
    <text evidence="1">The sequence shown here is derived from an EMBL/GenBank/DDBJ whole genome shotgun (WGS) entry which is preliminary data.</text>
</comment>
<dbReference type="EMBL" id="BKCJ010002138">
    <property type="protein sequence ID" value="GEU46531.1"/>
    <property type="molecule type" value="Genomic_DNA"/>
</dbReference>
<dbReference type="AlphaFoldDB" id="A0A6L2KAP4"/>
<protein>
    <submittedName>
        <fullName evidence="1">Uncharacterized protein</fullName>
    </submittedName>
</protein>
<gene>
    <name evidence="1" type="ORF">Tci_018509</name>
</gene>
<evidence type="ECO:0000313" key="1">
    <source>
        <dbReference type="EMBL" id="GEU46531.1"/>
    </source>
</evidence>